<evidence type="ECO:0000313" key="4">
    <source>
        <dbReference type="Proteomes" id="UP000598467"/>
    </source>
</evidence>
<dbReference type="Proteomes" id="UP000598467">
    <property type="component" value="Unassembled WGS sequence"/>
</dbReference>
<evidence type="ECO:0000313" key="3">
    <source>
        <dbReference type="EMBL" id="MBD1546764.1"/>
    </source>
</evidence>
<proteinExistence type="inferred from homology"/>
<dbReference type="GO" id="GO:0031956">
    <property type="term" value="F:medium-chain fatty acid-CoA ligase activity"/>
    <property type="evidence" value="ECO:0007669"/>
    <property type="project" value="TreeGrafter"/>
</dbReference>
<dbReference type="GO" id="GO:0006631">
    <property type="term" value="P:fatty acid metabolic process"/>
    <property type="evidence" value="ECO:0007669"/>
    <property type="project" value="TreeGrafter"/>
</dbReference>
<reference evidence="3" key="1">
    <citation type="submission" date="2020-05" db="EMBL/GenBank/DDBJ databases">
        <title>Identification of trans-AT polyketide cluster in two marine bacteria, producers of a novel glutaramide-containing polyketide sesbanimide D and analogs.</title>
        <authorList>
            <person name="Kacar D."/>
            <person name="Rodriguez P."/>
            <person name="Canedo L."/>
            <person name="Gonzalez E."/>
            <person name="Galan B."/>
            <person name="De La Calle F."/>
            <person name="Garcia J.L."/>
        </authorList>
    </citation>
    <scope>NUCLEOTIDE SEQUENCE</scope>
    <source>
        <strain evidence="3">PHM038</strain>
    </source>
</reference>
<dbReference type="InterPro" id="IPR000873">
    <property type="entry name" value="AMP-dep_synth/lig_dom"/>
</dbReference>
<dbReference type="PANTHER" id="PTHR43201:SF8">
    <property type="entry name" value="ACYL-COA SYNTHETASE FAMILY MEMBER 3"/>
    <property type="match status" value="1"/>
</dbReference>
<comment type="caution">
    <text evidence="3">The sequence shown here is derived from an EMBL/GenBank/DDBJ whole genome shotgun (WGS) entry which is preliminary data.</text>
</comment>
<dbReference type="InterPro" id="IPR020845">
    <property type="entry name" value="AMP-binding_CS"/>
</dbReference>
<dbReference type="Pfam" id="PF00501">
    <property type="entry name" value="AMP-binding"/>
    <property type="match status" value="1"/>
</dbReference>
<name>A0A926NWT7_9HYPH</name>
<dbReference type="Pfam" id="PF23562">
    <property type="entry name" value="AMP-binding_C_3"/>
    <property type="match status" value="1"/>
</dbReference>
<gene>
    <name evidence="3" type="ORF">HK439_10855</name>
</gene>
<dbReference type="AlphaFoldDB" id="A0A926NWT7"/>
<dbReference type="EMBL" id="JABFCZ010000010">
    <property type="protein sequence ID" value="MBD1546764.1"/>
    <property type="molecule type" value="Genomic_DNA"/>
</dbReference>
<dbReference type="Gene3D" id="3.40.50.12780">
    <property type="entry name" value="N-terminal domain of ligase-like"/>
    <property type="match status" value="1"/>
</dbReference>
<dbReference type="PROSITE" id="PS00455">
    <property type="entry name" value="AMP_BINDING"/>
    <property type="match status" value="1"/>
</dbReference>
<protein>
    <submittedName>
        <fullName evidence="3">Feruloyl-CoA synthase</fullName>
    </submittedName>
</protein>
<evidence type="ECO:0000256" key="1">
    <source>
        <dbReference type="ARBA" id="ARBA00006432"/>
    </source>
</evidence>
<dbReference type="PANTHER" id="PTHR43201">
    <property type="entry name" value="ACYL-COA SYNTHETASE"/>
    <property type="match status" value="1"/>
</dbReference>
<dbReference type="SUPFAM" id="SSF56801">
    <property type="entry name" value="Acetyl-CoA synthetase-like"/>
    <property type="match status" value="1"/>
</dbReference>
<dbReference type="InterPro" id="IPR042099">
    <property type="entry name" value="ANL_N_sf"/>
</dbReference>
<comment type="similarity">
    <text evidence="1">Belongs to the ATP-dependent AMP-binding enzyme family.</text>
</comment>
<feature type="domain" description="AMP-dependent synthetase/ligase" evidence="2">
    <location>
        <begin position="43"/>
        <end position="419"/>
    </location>
</feature>
<accession>A0A926NWT7</accession>
<sequence>MRPIKVWSPELDIRVTDDGVMYIEQTKPLPPYPDRITEPLLAYAERHPDKTLFAQRDEDDNWRHLTYADAVVKIRALGQFLLDAGLSSERPLAILSGNDIEHALLTLAAIHVGIPSAAISPAYSLVSQDFARLKEVFATINPGMIYAADEQPFAKAIAAVAGPDTRTIFGKNAPSEAQAIKTALATEPTNAVDAAFARVTPDTVAKFLFTSGSTGSPKAVINTHRMICSNQVMAREAFAYFKDEPPILLSWAPWHHTAAGNKEFFIPIFNGGTFYIDDGNPTPKGIEKTVRNLKDVSTTWYFNVPKGYEALIPHLERDEQLRNTFFKDLKMLWYAGAAMAQHTWDDLERLSAQTLGQKVLLATGLGATETAPGCLFCTWPVTTAGNVGLPCYGVKLKLVPLDGKLDARVKGPNITPGYWNAPELTAKAFDGEGYYCFGDALRLADPDDVSAGFFFDGRTAENFKLDTGTWVSTGALRTGFINHFGPLVQDIAIAGADQAYLAALVFPNFHELHRISGLGSDALPHVLFSHPAVVAEYQDKLKSLAKTATGSSTLIRKIVLMYPPLSLDAGEVTDKGSVNQRKVLQLRADTVEAIYNDTAETISI</sequence>
<evidence type="ECO:0000259" key="2">
    <source>
        <dbReference type="Pfam" id="PF00501"/>
    </source>
</evidence>
<organism evidence="3 4">
    <name type="scientific">Roseibium aggregatum</name>
    <dbReference type="NCBI Taxonomy" id="187304"/>
    <lineage>
        <taxon>Bacteria</taxon>
        <taxon>Pseudomonadati</taxon>
        <taxon>Pseudomonadota</taxon>
        <taxon>Alphaproteobacteria</taxon>
        <taxon>Hyphomicrobiales</taxon>
        <taxon>Stappiaceae</taxon>
        <taxon>Roseibium</taxon>
    </lineage>
</organism>